<evidence type="ECO:0000256" key="3">
    <source>
        <dbReference type="ARBA" id="ARBA00022692"/>
    </source>
</evidence>
<comment type="caution">
    <text evidence="11">The sequence shown here is derived from an EMBL/GenBank/DDBJ whole genome shotgun (WGS) entry which is preliminary data.</text>
</comment>
<dbReference type="AlphaFoldDB" id="A0A842HZG6"/>
<dbReference type="Pfam" id="PF02706">
    <property type="entry name" value="Wzz"/>
    <property type="match status" value="1"/>
</dbReference>
<proteinExistence type="predicted"/>
<evidence type="ECO:0000256" key="2">
    <source>
        <dbReference type="ARBA" id="ARBA00022475"/>
    </source>
</evidence>
<keyword evidence="4 8" id="KW-1133">Transmembrane helix</keyword>
<feature type="transmembrane region" description="Helical" evidence="8">
    <location>
        <begin position="20"/>
        <end position="40"/>
    </location>
</feature>
<feature type="coiled-coil region" evidence="6">
    <location>
        <begin position="173"/>
        <end position="235"/>
    </location>
</feature>
<evidence type="ECO:0000256" key="5">
    <source>
        <dbReference type="ARBA" id="ARBA00023136"/>
    </source>
</evidence>
<dbReference type="Proteomes" id="UP000564378">
    <property type="component" value="Unassembled WGS sequence"/>
</dbReference>
<sequence>MNGIYEEIRIALHAIWQRRWLALAVAWGVAVLGWLVIALIPNSYESRARIYVQQQSVLSNEIGITEREQRGNIERIRQTLASTSNLEQVVRQTDLAQQASTDAQVRALAVQLRENVTVAAQQNPNNFGEPGNTFEISARWGSPGLSQQINQKLIDVFVEANLAGNRAEATQSVEFLDRQISEREARLQEMEAQRSEFESQFNGLLPGVGTLEQRIAQARSELRSVESDLAAANSSLSAVQAQINATPPTTSIPGSYAPSAAGPATARLNALQQQLADARSRGWTDQHPDVVALESQIARARPQARGEGGGGRSVGGATASNPLYTSLRSMLADRQAQVAALTARRDQLRGGIEAIDRQRETDPGALAQQLQLDRDYQALQTQYNQLVSDRERVRLRGDVATETEGGTFRVVDPPSMPSAPVAPNRPLFLVLVLVAAIAIGIGTAFAQSQLKTTYSTARRLGNGTGLPVLGAISQIVRPAELELRRQNFRRFAGGTVALVGVFVLLMAVEFIQRGLAV</sequence>
<dbReference type="Gene3D" id="1.10.287.1490">
    <property type="match status" value="1"/>
</dbReference>
<keyword evidence="6" id="KW-0175">Coiled coil</keyword>
<name>A0A842HZG6_9SPHN</name>
<protein>
    <submittedName>
        <fullName evidence="11">Chain-length determining protein</fullName>
    </submittedName>
</protein>
<dbReference type="GO" id="GO:0004713">
    <property type="term" value="F:protein tyrosine kinase activity"/>
    <property type="evidence" value="ECO:0007669"/>
    <property type="project" value="TreeGrafter"/>
</dbReference>
<reference evidence="11 12" key="1">
    <citation type="submission" date="2020-08" db="EMBL/GenBank/DDBJ databases">
        <title>Draft genome sequence of Parasphingopyxis sp. GrpM-11.</title>
        <authorList>
            <person name="Oh J."/>
            <person name="Roh D.-H."/>
        </authorList>
    </citation>
    <scope>NUCLEOTIDE SEQUENCE [LARGE SCALE GENOMIC DNA]</scope>
    <source>
        <strain evidence="11 12">GrpM-11</strain>
    </source>
</reference>
<evidence type="ECO:0000256" key="6">
    <source>
        <dbReference type="SAM" id="Coils"/>
    </source>
</evidence>
<feature type="region of interest" description="Disordered" evidence="7">
    <location>
        <begin position="300"/>
        <end position="320"/>
    </location>
</feature>
<dbReference type="Pfam" id="PF13807">
    <property type="entry name" value="GNVR"/>
    <property type="match status" value="1"/>
</dbReference>
<dbReference type="InterPro" id="IPR032807">
    <property type="entry name" value="GNVR"/>
</dbReference>
<keyword evidence="5 8" id="KW-0472">Membrane</keyword>
<dbReference type="PANTHER" id="PTHR32309">
    <property type="entry name" value="TYROSINE-PROTEIN KINASE"/>
    <property type="match status" value="1"/>
</dbReference>
<dbReference type="InterPro" id="IPR050445">
    <property type="entry name" value="Bact_polysacc_biosynth/exp"/>
</dbReference>
<dbReference type="NCBIfam" id="TIGR03007">
    <property type="entry name" value="pepcterm_ChnLen"/>
    <property type="match status" value="1"/>
</dbReference>
<keyword evidence="2" id="KW-1003">Cell membrane</keyword>
<keyword evidence="3 8" id="KW-0812">Transmembrane</keyword>
<dbReference type="PANTHER" id="PTHR32309:SF13">
    <property type="entry name" value="FERRIC ENTEROBACTIN TRANSPORT PROTEIN FEPE"/>
    <property type="match status" value="1"/>
</dbReference>
<evidence type="ECO:0000313" key="11">
    <source>
        <dbReference type="EMBL" id="MBC2777927.1"/>
    </source>
</evidence>
<feature type="transmembrane region" description="Helical" evidence="8">
    <location>
        <begin position="491"/>
        <end position="511"/>
    </location>
</feature>
<feature type="domain" description="Polysaccharide chain length determinant N-terminal" evidence="9">
    <location>
        <begin position="13"/>
        <end position="92"/>
    </location>
</feature>
<evidence type="ECO:0000313" key="12">
    <source>
        <dbReference type="Proteomes" id="UP000564378"/>
    </source>
</evidence>
<accession>A0A842HZG6</accession>
<feature type="domain" description="Tyrosine-protein kinase G-rich" evidence="10">
    <location>
        <begin position="368"/>
        <end position="447"/>
    </location>
</feature>
<evidence type="ECO:0000256" key="1">
    <source>
        <dbReference type="ARBA" id="ARBA00004651"/>
    </source>
</evidence>
<feature type="transmembrane region" description="Helical" evidence="8">
    <location>
        <begin position="427"/>
        <end position="446"/>
    </location>
</feature>
<keyword evidence="12" id="KW-1185">Reference proteome</keyword>
<gene>
    <name evidence="11" type="ORF">H6P80_09860</name>
</gene>
<organism evidence="11 12">
    <name type="scientific">Parasphingopyxis marina</name>
    <dbReference type="NCBI Taxonomy" id="2761622"/>
    <lineage>
        <taxon>Bacteria</taxon>
        <taxon>Pseudomonadati</taxon>
        <taxon>Pseudomonadota</taxon>
        <taxon>Alphaproteobacteria</taxon>
        <taxon>Sphingomonadales</taxon>
        <taxon>Sphingomonadaceae</taxon>
        <taxon>Parasphingopyxis</taxon>
    </lineage>
</organism>
<evidence type="ECO:0000259" key="10">
    <source>
        <dbReference type="Pfam" id="PF13807"/>
    </source>
</evidence>
<dbReference type="InterPro" id="IPR014345">
    <property type="entry name" value="XrtA_polysacc_chain"/>
</dbReference>
<dbReference type="InterPro" id="IPR003856">
    <property type="entry name" value="LPS_length_determ_N"/>
</dbReference>
<evidence type="ECO:0000259" key="9">
    <source>
        <dbReference type="Pfam" id="PF02706"/>
    </source>
</evidence>
<evidence type="ECO:0000256" key="4">
    <source>
        <dbReference type="ARBA" id="ARBA00022989"/>
    </source>
</evidence>
<evidence type="ECO:0000256" key="8">
    <source>
        <dbReference type="SAM" id="Phobius"/>
    </source>
</evidence>
<comment type="subcellular location">
    <subcellularLocation>
        <location evidence="1">Cell membrane</location>
        <topology evidence="1">Multi-pass membrane protein</topology>
    </subcellularLocation>
</comment>
<evidence type="ECO:0000256" key="7">
    <source>
        <dbReference type="SAM" id="MobiDB-lite"/>
    </source>
</evidence>
<dbReference type="RefSeq" id="WP_185801226.1">
    <property type="nucleotide sequence ID" value="NZ_JACJVJ010000002.1"/>
</dbReference>
<dbReference type="GO" id="GO:0005886">
    <property type="term" value="C:plasma membrane"/>
    <property type="evidence" value="ECO:0007669"/>
    <property type="project" value="UniProtKB-SubCell"/>
</dbReference>
<dbReference type="EMBL" id="JACJVJ010000002">
    <property type="protein sequence ID" value="MBC2777927.1"/>
    <property type="molecule type" value="Genomic_DNA"/>
</dbReference>